<proteinExistence type="inferred from homology"/>
<feature type="compositionally biased region" description="Basic residues" evidence="7">
    <location>
        <begin position="776"/>
        <end position="791"/>
    </location>
</feature>
<accession>A0A9W9D3Z0</accession>
<dbReference type="InterPro" id="IPR011032">
    <property type="entry name" value="GroES-like_sf"/>
</dbReference>
<keyword evidence="11" id="KW-1185">Reference proteome</keyword>
<dbReference type="InterPro" id="IPR002328">
    <property type="entry name" value="ADH_Zn_CS"/>
</dbReference>
<evidence type="ECO:0000259" key="9">
    <source>
        <dbReference type="Pfam" id="PF08240"/>
    </source>
</evidence>
<dbReference type="Gene3D" id="3.90.180.10">
    <property type="entry name" value="Medium-chain alcohol dehydrogenases, catalytic domain"/>
    <property type="match status" value="1"/>
</dbReference>
<dbReference type="PANTHER" id="PTHR43880:SF12">
    <property type="entry name" value="ALCOHOL DEHYDROGENASE CLASS-3"/>
    <property type="match status" value="1"/>
</dbReference>
<evidence type="ECO:0000259" key="8">
    <source>
        <dbReference type="Pfam" id="PF00107"/>
    </source>
</evidence>
<comment type="cofactor">
    <cofactor evidence="1 6">
        <name>Zn(2+)</name>
        <dbReference type="ChEBI" id="CHEBI:29105"/>
    </cofactor>
</comment>
<comment type="similarity">
    <text evidence="6">Belongs to the zinc-containing alcohol dehydrogenase family.</text>
</comment>
<dbReference type="Pfam" id="PF08240">
    <property type="entry name" value="ADH_N"/>
    <property type="match status" value="1"/>
</dbReference>
<dbReference type="InterPro" id="IPR013149">
    <property type="entry name" value="ADH-like_C"/>
</dbReference>
<dbReference type="SUPFAM" id="SSF51735">
    <property type="entry name" value="NAD(P)-binding Rossmann-fold domains"/>
    <property type="match status" value="1"/>
</dbReference>
<evidence type="ECO:0000313" key="10">
    <source>
        <dbReference type="EMBL" id="KAJ4400738.1"/>
    </source>
</evidence>
<evidence type="ECO:0000256" key="5">
    <source>
        <dbReference type="ARBA" id="ARBA00023027"/>
    </source>
</evidence>
<evidence type="ECO:0000256" key="6">
    <source>
        <dbReference type="RuleBase" id="RU361277"/>
    </source>
</evidence>
<dbReference type="GO" id="GO:0005829">
    <property type="term" value="C:cytosol"/>
    <property type="evidence" value="ECO:0007669"/>
    <property type="project" value="TreeGrafter"/>
</dbReference>
<comment type="caution">
    <text evidence="10">The sequence shown here is derived from an EMBL/GenBank/DDBJ whole genome shotgun (WGS) entry which is preliminary data.</text>
</comment>
<reference evidence="10" key="1">
    <citation type="submission" date="2022-10" db="EMBL/GenBank/DDBJ databases">
        <title>Tapping the CABI collections for fungal endophytes: first genome assemblies for Collariella, Neodidymelliopsis, Ascochyta clinopodiicola, Didymella pomorum, Didymosphaeria variabile, Neocosmospora piperis and Neocucurbitaria cava.</title>
        <authorList>
            <person name="Hill R."/>
        </authorList>
    </citation>
    <scope>NUCLEOTIDE SEQUENCE</scope>
    <source>
        <strain evidence="10">IMI 355091</strain>
    </source>
</reference>
<dbReference type="GO" id="GO:0008270">
    <property type="term" value="F:zinc ion binding"/>
    <property type="evidence" value="ECO:0007669"/>
    <property type="project" value="InterPro"/>
</dbReference>
<evidence type="ECO:0000256" key="3">
    <source>
        <dbReference type="ARBA" id="ARBA00022833"/>
    </source>
</evidence>
<dbReference type="OrthoDB" id="1560166at2759"/>
<organism evidence="10 11">
    <name type="scientific">Didymella pomorum</name>
    <dbReference type="NCBI Taxonomy" id="749634"/>
    <lineage>
        <taxon>Eukaryota</taxon>
        <taxon>Fungi</taxon>
        <taxon>Dikarya</taxon>
        <taxon>Ascomycota</taxon>
        <taxon>Pezizomycotina</taxon>
        <taxon>Dothideomycetes</taxon>
        <taxon>Pleosporomycetidae</taxon>
        <taxon>Pleosporales</taxon>
        <taxon>Pleosporineae</taxon>
        <taxon>Didymellaceae</taxon>
        <taxon>Didymella</taxon>
    </lineage>
</organism>
<sequence>MASVSANRSNGLQDAKARVLHVENVALDNQKLRDIETVALVVTEPKADFKLQPIILDEIRDDEVLVEMKYSGHTDIVLQQGLLPMVEFPAVFGHEGAGFVRGIGSKVGNKSLSVGDAVLLSFNTCGTCRPCSNGHPAFCHTHAAVNHNAVRLTDRSTPARAKDGQSVRSQYFGHSSFAKMSVVNEKCVVKCDYPDQMGIYAPIGCGFQTGAGTVLNVLRPGHDDSLVVFGLGSVGLTALMAAKHMGVGQIIAVDIVREKLQMATELGATDAINSEEQSNIVESIKKVSKSGAGATFAIDCTGVLRVIEDMVACLAPQGTAAVVGVPPPDAKISIDPLMFLLDNKKLIGVIEGDSNPQIFIPQLIELHQKGAFPIEKLCRTYPVERLEDAIHDLHTGKLLRSPEDFLPFLAFAREAADDSCSKPQFAYVRRRLSEMYDNCVEWLEHGMEPNIILLEALQDERTVLYSHNRTQAKLHPGRGNAMDTPNQLANFPLRFISLLDGDVILPTGFPAPVYAKEVSKLSKAGGYDELTDTNRQYSTGKLSDAPSPTHDFLDSNFTLVEIAAFLKHFTKSWDVADRIIWNGATSEDLPLPFNKHRGLDPQIHPNSVYMMFRGQMRKRTDPEYGYEEWETWTVNPQAKVNKSAGFDAHSINITGFRRPVGFKDKPDEPAARTPFKDLANGVAVWPEDGDALDLTRCVRWCVDHPEEEFHYLTDYQAVFERAGGPLNPDACHSDGSALTRLLSDTGRSSQRRRAAKDYRYGKVDSDEASDATELAKRKRATSSRTQRAKRR</sequence>
<feature type="region of interest" description="Disordered" evidence="7">
    <location>
        <begin position="744"/>
        <end position="791"/>
    </location>
</feature>
<evidence type="ECO:0000256" key="4">
    <source>
        <dbReference type="ARBA" id="ARBA00023002"/>
    </source>
</evidence>
<dbReference type="AlphaFoldDB" id="A0A9W9D3Z0"/>
<dbReference type="InterPro" id="IPR013154">
    <property type="entry name" value="ADH-like_N"/>
</dbReference>
<feature type="compositionally biased region" description="Basic and acidic residues" evidence="7">
    <location>
        <begin position="755"/>
        <end position="765"/>
    </location>
</feature>
<dbReference type="CDD" id="cd08278">
    <property type="entry name" value="benzyl_alcohol_DH"/>
    <property type="match status" value="1"/>
</dbReference>
<feature type="domain" description="Alcohol dehydrogenase-like N-terminal" evidence="9">
    <location>
        <begin position="61"/>
        <end position="190"/>
    </location>
</feature>
<keyword evidence="5" id="KW-0520">NAD</keyword>
<dbReference type="PANTHER" id="PTHR43880">
    <property type="entry name" value="ALCOHOL DEHYDROGENASE"/>
    <property type="match status" value="1"/>
</dbReference>
<dbReference type="GO" id="GO:0046294">
    <property type="term" value="P:formaldehyde catabolic process"/>
    <property type="evidence" value="ECO:0007669"/>
    <property type="project" value="TreeGrafter"/>
</dbReference>
<dbReference type="FunFam" id="3.40.50.720:FF:000003">
    <property type="entry name" value="S-(hydroxymethyl)glutathione dehydrogenase"/>
    <property type="match status" value="1"/>
</dbReference>
<evidence type="ECO:0000256" key="1">
    <source>
        <dbReference type="ARBA" id="ARBA00001947"/>
    </source>
</evidence>
<dbReference type="SUPFAM" id="SSF50129">
    <property type="entry name" value="GroES-like"/>
    <property type="match status" value="1"/>
</dbReference>
<keyword evidence="3 6" id="KW-0862">Zinc</keyword>
<dbReference type="Pfam" id="PF00107">
    <property type="entry name" value="ADH_zinc_N"/>
    <property type="match status" value="1"/>
</dbReference>
<evidence type="ECO:0008006" key="12">
    <source>
        <dbReference type="Google" id="ProtNLM"/>
    </source>
</evidence>
<gene>
    <name evidence="10" type="ORF">N0V91_008479</name>
</gene>
<dbReference type="InterPro" id="IPR036291">
    <property type="entry name" value="NAD(P)-bd_dom_sf"/>
</dbReference>
<dbReference type="Proteomes" id="UP001140510">
    <property type="component" value="Unassembled WGS sequence"/>
</dbReference>
<dbReference type="GO" id="GO:0051903">
    <property type="term" value="F:S-(hydroxymethyl)glutathione dehydrogenase [NAD(P)+] activity"/>
    <property type="evidence" value="ECO:0007669"/>
    <property type="project" value="TreeGrafter"/>
</dbReference>
<evidence type="ECO:0000313" key="11">
    <source>
        <dbReference type="Proteomes" id="UP001140510"/>
    </source>
</evidence>
<keyword evidence="4" id="KW-0560">Oxidoreductase</keyword>
<name>A0A9W9D3Z0_9PLEO</name>
<dbReference type="PROSITE" id="PS00059">
    <property type="entry name" value="ADH_ZINC"/>
    <property type="match status" value="1"/>
</dbReference>
<evidence type="ECO:0000256" key="2">
    <source>
        <dbReference type="ARBA" id="ARBA00022723"/>
    </source>
</evidence>
<feature type="domain" description="Alcohol dehydrogenase-like C-terminal" evidence="8">
    <location>
        <begin position="234"/>
        <end position="356"/>
    </location>
</feature>
<dbReference type="EMBL" id="JAPEVA010000084">
    <property type="protein sequence ID" value="KAJ4400738.1"/>
    <property type="molecule type" value="Genomic_DNA"/>
</dbReference>
<keyword evidence="2 6" id="KW-0479">Metal-binding</keyword>
<dbReference type="Gene3D" id="3.40.50.720">
    <property type="entry name" value="NAD(P)-binding Rossmann-like Domain"/>
    <property type="match status" value="1"/>
</dbReference>
<evidence type="ECO:0000256" key="7">
    <source>
        <dbReference type="SAM" id="MobiDB-lite"/>
    </source>
</evidence>
<protein>
    <recommendedName>
        <fullName evidence="12">Enoyl reductase (ER) domain-containing protein</fullName>
    </recommendedName>
</protein>